<dbReference type="OrthoDB" id="6159879at2759"/>
<dbReference type="SMART" id="SM00595">
    <property type="entry name" value="MADF"/>
    <property type="match status" value="1"/>
</dbReference>
<feature type="compositionally biased region" description="Polar residues" evidence="1">
    <location>
        <begin position="208"/>
        <end position="239"/>
    </location>
</feature>
<proteinExistence type="predicted"/>
<dbReference type="Pfam" id="PF13837">
    <property type="entry name" value="Myb_DNA-bind_4"/>
    <property type="match status" value="1"/>
</dbReference>
<dbReference type="OMA" id="DDMENIF"/>
<reference evidence="3 4" key="1">
    <citation type="submission" date="2018-04" db="EMBL/GenBank/DDBJ databases">
        <title>The genome of golden apple snail Pomacea canaliculata provides insight into stress tolerance and invasive adaptation.</title>
        <authorList>
            <person name="Liu C."/>
            <person name="Liu B."/>
            <person name="Ren Y."/>
            <person name="Zhang Y."/>
            <person name="Wang H."/>
            <person name="Li S."/>
            <person name="Jiang F."/>
            <person name="Yin L."/>
            <person name="Zhang G."/>
            <person name="Qian W."/>
            <person name="Fan W."/>
        </authorList>
    </citation>
    <scope>NUCLEOTIDE SEQUENCE [LARGE SCALE GENOMIC DNA]</scope>
    <source>
        <strain evidence="3">SZHN2017</strain>
        <tissue evidence="3">Muscle</tissue>
    </source>
</reference>
<dbReference type="AlphaFoldDB" id="A0A2T7PIN2"/>
<dbReference type="PANTHER" id="PTHR47595">
    <property type="entry name" value="HEAT SHOCK 70 KDA PROTEIN 14"/>
    <property type="match status" value="1"/>
</dbReference>
<organism evidence="3 4">
    <name type="scientific">Pomacea canaliculata</name>
    <name type="common">Golden apple snail</name>
    <dbReference type="NCBI Taxonomy" id="400727"/>
    <lineage>
        <taxon>Eukaryota</taxon>
        <taxon>Metazoa</taxon>
        <taxon>Spiralia</taxon>
        <taxon>Lophotrochozoa</taxon>
        <taxon>Mollusca</taxon>
        <taxon>Gastropoda</taxon>
        <taxon>Caenogastropoda</taxon>
        <taxon>Architaenioglossa</taxon>
        <taxon>Ampullarioidea</taxon>
        <taxon>Ampullariidae</taxon>
        <taxon>Pomacea</taxon>
    </lineage>
</organism>
<gene>
    <name evidence="3" type="ORF">C0Q70_04531</name>
</gene>
<dbReference type="EMBL" id="PZQS01000003">
    <property type="protein sequence ID" value="PVD33278.1"/>
    <property type="molecule type" value="Genomic_DNA"/>
</dbReference>
<dbReference type="Gene3D" id="1.10.10.60">
    <property type="entry name" value="Homeodomain-like"/>
    <property type="match status" value="1"/>
</dbReference>
<dbReference type="InterPro" id="IPR044822">
    <property type="entry name" value="Myb_DNA-bind_4"/>
</dbReference>
<evidence type="ECO:0000313" key="3">
    <source>
        <dbReference type="EMBL" id="PVD33278.1"/>
    </source>
</evidence>
<keyword evidence="4" id="KW-1185">Reference proteome</keyword>
<accession>A0A2T7PIN2</accession>
<comment type="caution">
    <text evidence="3">The sequence shown here is derived from an EMBL/GenBank/DDBJ whole genome shotgun (WGS) entry which is preliminary data.</text>
</comment>
<protein>
    <recommendedName>
        <fullName evidence="2">Myb/SANT-like DNA-binding domain-containing protein</fullName>
    </recommendedName>
</protein>
<sequence length="313" mass="36050">MAAKVIGVQFADNSFVNFESNDEEWDRCQDSGVDGVFSAEMCQQKARECGLHLTSTEVQSLVLGGFKEAAEVGCLYQVDQTGDGELNEKIPKYEKTPDGNICWSHAAVLLLISLYRQFEEKNAFSSGTSRKQAVWKAIAIEMNKHGYPYVSEQCDKKWRSLKYRYKHILENTRHNRISRKKWEYFELMGEILEEDKSMQHSPLIISCNANGNQQSIPGVQQDSPAPSPQLVSKPSTSSQEEIEEQDEHLPSTTRRSLNRKRKRDEAPKWIKKFMTKQRKMLKKLLSSQDKLISMQRERNEILRNLALQLSQNK</sequence>
<evidence type="ECO:0000259" key="2">
    <source>
        <dbReference type="Pfam" id="PF13837"/>
    </source>
</evidence>
<feature type="region of interest" description="Disordered" evidence="1">
    <location>
        <begin position="208"/>
        <end position="270"/>
    </location>
</feature>
<feature type="domain" description="Myb/SANT-like DNA-binding" evidence="2">
    <location>
        <begin position="102"/>
        <end position="190"/>
    </location>
</feature>
<evidence type="ECO:0000256" key="1">
    <source>
        <dbReference type="SAM" id="MobiDB-lite"/>
    </source>
</evidence>
<name>A0A2T7PIN2_POMCA</name>
<evidence type="ECO:0000313" key="4">
    <source>
        <dbReference type="Proteomes" id="UP000245119"/>
    </source>
</evidence>
<dbReference type="PANTHER" id="PTHR47595:SF1">
    <property type="entry name" value="MYB_SANT-LIKE DNA-BINDING DOMAIN-CONTAINING PROTEIN"/>
    <property type="match status" value="1"/>
</dbReference>
<dbReference type="Proteomes" id="UP000245119">
    <property type="component" value="Linkage Group LG3"/>
</dbReference>